<dbReference type="EMBL" id="CZBX01000011">
    <property type="protein sequence ID" value="CUQ90878.1"/>
    <property type="molecule type" value="Genomic_DNA"/>
</dbReference>
<evidence type="ECO:0000256" key="2">
    <source>
        <dbReference type="ARBA" id="ARBA00022475"/>
    </source>
</evidence>
<evidence type="ECO:0000256" key="1">
    <source>
        <dbReference type="ARBA" id="ARBA00004651"/>
    </source>
</evidence>
<dbReference type="PANTHER" id="PTHR30250:SF11">
    <property type="entry name" value="O-ANTIGEN TRANSPORTER-RELATED"/>
    <property type="match status" value="1"/>
</dbReference>
<sequence>MIKKILFGSKDKMKSAYLWNTCAAMLNAFQTVFILMLISRIDPVIDAGVFTIAFAIGNLMMAIGKYGIRQFQVSDVEEKYSFKEYTVARIITSIIMIAASFVYVGVNLASGLYDSSKSIVIILICLAKVIDAVEDVIHGMFQQYLRLDVAGKILSIRMCTYIFVYLVCYYFSKNLILTSAVALLVSFIQFVILNYTAIRGFEIKKKTFEIKNVKNIFVECFPLFIASYLVIYIGNAPKYAIDKVMSSEAQACFTYIFMPVFVISLLSQFVYQPVISKMALLWHEKKISQFNKLILRQIALILLLSVAAIIGGYLLGIPVLSLIYGVDLTDYKKALVILLIGGGALAIVNFLQMIITVTRKQKLLNIGYLLAFLLFVFGGKTITEKHGMIGISVFYTAVVMILGAVFIVLTIGIIKGYANSDGKTVAEKKQ</sequence>
<evidence type="ECO:0000256" key="3">
    <source>
        <dbReference type="ARBA" id="ARBA00022692"/>
    </source>
</evidence>
<dbReference type="OrthoDB" id="3246647at2"/>
<evidence type="ECO:0000313" key="6">
    <source>
        <dbReference type="EMBL" id="CUQ90878.1"/>
    </source>
</evidence>
<keyword evidence="2" id="KW-1003">Cell membrane</keyword>
<organism evidence="6 7">
    <name type="scientific">[Ruminococcus] torques</name>
    <dbReference type="NCBI Taxonomy" id="33039"/>
    <lineage>
        <taxon>Bacteria</taxon>
        <taxon>Bacillati</taxon>
        <taxon>Bacillota</taxon>
        <taxon>Clostridia</taxon>
        <taxon>Lachnospirales</taxon>
        <taxon>Lachnospiraceae</taxon>
        <taxon>Mediterraneibacter</taxon>
    </lineage>
</organism>
<evidence type="ECO:0000256" key="4">
    <source>
        <dbReference type="ARBA" id="ARBA00022989"/>
    </source>
</evidence>
<gene>
    <name evidence="6" type="ORF">ERS852502_02292</name>
</gene>
<protein>
    <submittedName>
        <fullName evidence="6">Polysaccharide biosynthesis protein</fullName>
    </submittedName>
</protein>
<keyword evidence="5" id="KW-0472">Membrane</keyword>
<proteinExistence type="predicted"/>
<dbReference type="InterPro" id="IPR050833">
    <property type="entry name" value="Poly_Biosynth_Transport"/>
</dbReference>
<dbReference type="Proteomes" id="UP000078383">
    <property type="component" value="Unassembled WGS sequence"/>
</dbReference>
<dbReference type="AlphaFoldDB" id="A0A174YL28"/>
<keyword evidence="4" id="KW-1133">Transmembrane helix</keyword>
<keyword evidence="3" id="KW-0812">Transmembrane</keyword>
<dbReference type="RefSeq" id="WP_020437261.1">
    <property type="nucleotide sequence ID" value="NZ_CZBR01000008.1"/>
</dbReference>
<evidence type="ECO:0000313" key="7">
    <source>
        <dbReference type="Proteomes" id="UP000078383"/>
    </source>
</evidence>
<dbReference type="PANTHER" id="PTHR30250">
    <property type="entry name" value="PST FAMILY PREDICTED COLANIC ACID TRANSPORTER"/>
    <property type="match status" value="1"/>
</dbReference>
<accession>A0A174YL28</accession>
<comment type="subcellular location">
    <subcellularLocation>
        <location evidence="1">Cell membrane</location>
        <topology evidence="1">Multi-pass membrane protein</topology>
    </subcellularLocation>
</comment>
<dbReference type="GO" id="GO:0005886">
    <property type="term" value="C:plasma membrane"/>
    <property type="evidence" value="ECO:0007669"/>
    <property type="project" value="UniProtKB-SubCell"/>
</dbReference>
<name>A0A174YL28_9FIRM</name>
<reference evidence="6 7" key="1">
    <citation type="submission" date="2015-09" db="EMBL/GenBank/DDBJ databases">
        <authorList>
            <consortium name="Pathogen Informatics"/>
        </authorList>
    </citation>
    <scope>NUCLEOTIDE SEQUENCE [LARGE SCALE GENOMIC DNA]</scope>
    <source>
        <strain evidence="6 7">2789STDY5834889</strain>
    </source>
</reference>
<evidence type="ECO:0000256" key="5">
    <source>
        <dbReference type="ARBA" id="ARBA00023136"/>
    </source>
</evidence>